<accession>A0AAW2X5A8</accession>
<dbReference type="EMBL" id="JACGWN010000005">
    <property type="protein sequence ID" value="KAL0449013.1"/>
    <property type="molecule type" value="Genomic_DNA"/>
</dbReference>
<dbReference type="AlphaFoldDB" id="A0AAW2X5A8"/>
<protein>
    <submittedName>
        <fullName evidence="1">Uncharacterized protein</fullName>
    </submittedName>
</protein>
<gene>
    <name evidence="1" type="ORF">Slati_1457700</name>
</gene>
<organism evidence="1">
    <name type="scientific">Sesamum latifolium</name>
    <dbReference type="NCBI Taxonomy" id="2727402"/>
    <lineage>
        <taxon>Eukaryota</taxon>
        <taxon>Viridiplantae</taxon>
        <taxon>Streptophyta</taxon>
        <taxon>Embryophyta</taxon>
        <taxon>Tracheophyta</taxon>
        <taxon>Spermatophyta</taxon>
        <taxon>Magnoliopsida</taxon>
        <taxon>eudicotyledons</taxon>
        <taxon>Gunneridae</taxon>
        <taxon>Pentapetalae</taxon>
        <taxon>asterids</taxon>
        <taxon>lamiids</taxon>
        <taxon>Lamiales</taxon>
        <taxon>Pedaliaceae</taxon>
        <taxon>Sesamum</taxon>
    </lineage>
</organism>
<name>A0AAW2X5A8_9LAMI</name>
<reference evidence="1" key="2">
    <citation type="journal article" date="2024" name="Plant">
        <title>Genomic evolution and insights into agronomic trait innovations of Sesamum species.</title>
        <authorList>
            <person name="Miao H."/>
            <person name="Wang L."/>
            <person name="Qu L."/>
            <person name="Liu H."/>
            <person name="Sun Y."/>
            <person name="Le M."/>
            <person name="Wang Q."/>
            <person name="Wei S."/>
            <person name="Zheng Y."/>
            <person name="Lin W."/>
            <person name="Duan Y."/>
            <person name="Cao H."/>
            <person name="Xiong S."/>
            <person name="Wang X."/>
            <person name="Wei L."/>
            <person name="Li C."/>
            <person name="Ma Q."/>
            <person name="Ju M."/>
            <person name="Zhao R."/>
            <person name="Li G."/>
            <person name="Mu C."/>
            <person name="Tian Q."/>
            <person name="Mei H."/>
            <person name="Zhang T."/>
            <person name="Gao T."/>
            <person name="Zhang H."/>
        </authorList>
    </citation>
    <scope>NUCLEOTIDE SEQUENCE</scope>
    <source>
        <strain evidence="1">KEN1</strain>
    </source>
</reference>
<proteinExistence type="predicted"/>
<reference evidence="1" key="1">
    <citation type="submission" date="2020-06" db="EMBL/GenBank/DDBJ databases">
        <authorList>
            <person name="Li T."/>
            <person name="Hu X."/>
            <person name="Zhang T."/>
            <person name="Song X."/>
            <person name="Zhang H."/>
            <person name="Dai N."/>
            <person name="Sheng W."/>
            <person name="Hou X."/>
            <person name="Wei L."/>
        </authorList>
    </citation>
    <scope>NUCLEOTIDE SEQUENCE</scope>
    <source>
        <strain evidence="1">KEN1</strain>
        <tissue evidence="1">Leaf</tissue>
    </source>
</reference>
<evidence type="ECO:0000313" key="1">
    <source>
        <dbReference type="EMBL" id="KAL0449013.1"/>
    </source>
</evidence>
<sequence length="61" mass="5730">MAPNKVGDNSSMEVSEEVLRCGGSAAKPTTLGGGGGGIAKGVGADPPLADAGGISITTCKA</sequence>
<comment type="caution">
    <text evidence="1">The sequence shown here is derived from an EMBL/GenBank/DDBJ whole genome shotgun (WGS) entry which is preliminary data.</text>
</comment>